<accession>A0A166S6P4</accession>
<feature type="transmembrane region" description="Helical" evidence="1">
    <location>
        <begin position="44"/>
        <end position="62"/>
    </location>
</feature>
<dbReference type="RefSeq" id="WP_063601733.1">
    <property type="nucleotide sequence ID" value="NZ_LITQ01000024.1"/>
</dbReference>
<dbReference type="InterPro" id="IPR049971">
    <property type="entry name" value="CLC_0170-like"/>
</dbReference>
<evidence type="ECO:0000256" key="1">
    <source>
        <dbReference type="SAM" id="Phobius"/>
    </source>
</evidence>
<organism evidence="2 4">
    <name type="scientific">Clostridium coskatii</name>
    <dbReference type="NCBI Taxonomy" id="1705578"/>
    <lineage>
        <taxon>Bacteria</taxon>
        <taxon>Bacillati</taxon>
        <taxon>Bacillota</taxon>
        <taxon>Clostridia</taxon>
        <taxon>Eubacteriales</taxon>
        <taxon>Clostridiaceae</taxon>
        <taxon>Clostridium</taxon>
    </lineage>
</organism>
<dbReference type="NCBIfam" id="NF042414">
    <property type="entry name" value="CLC_0170_fam"/>
    <property type="match status" value="1"/>
</dbReference>
<keyword evidence="1" id="KW-0472">Membrane</keyword>
<keyword evidence="1" id="KW-0812">Transmembrane</keyword>
<dbReference type="PATRIC" id="fig|1705578.3.peg.1861"/>
<evidence type="ECO:0000313" key="5">
    <source>
        <dbReference type="Proteomes" id="UP000093694"/>
    </source>
</evidence>
<gene>
    <name evidence="3" type="ORF">CLCOS_01390</name>
    <name evidence="2" type="ORF">WX73_01605</name>
</gene>
<evidence type="ECO:0000313" key="2">
    <source>
        <dbReference type="EMBL" id="OAA91720.1"/>
    </source>
</evidence>
<keyword evidence="1" id="KW-1133">Transmembrane helix</keyword>
<dbReference type="AlphaFoldDB" id="A0A166S6P4"/>
<feature type="transmembrane region" description="Helical" evidence="1">
    <location>
        <begin position="6"/>
        <end position="24"/>
    </location>
</feature>
<name>A0A166S6P4_9CLOT</name>
<proteinExistence type="predicted"/>
<protein>
    <submittedName>
        <fullName evidence="2">Uncharacterized protein</fullName>
    </submittedName>
</protein>
<reference evidence="3 5" key="2">
    <citation type="journal article" date="2016" name="Front. Microbiol.">
        <title>Industrial Acetogenic Biocatalysts: A Comparative Metabolic and Genomic Analysis.</title>
        <authorList>
            <person name="Bengelsdorf F."/>
            <person name="Poehlein A."/>
            <person name="Sonja S."/>
            <person name="Erz C."/>
            <person name="Hummel T."/>
            <person name="Hoffmeister S."/>
            <person name="Daniel R."/>
            <person name="Durre P."/>
        </authorList>
    </citation>
    <scope>NUCLEOTIDE SEQUENCE [LARGE SCALE GENOMIC DNA]</scope>
    <source>
        <strain evidence="3 5">PTA-10522</strain>
    </source>
</reference>
<reference evidence="2 4" key="1">
    <citation type="journal article" date="2015" name="Biotechnol. Bioeng.">
        <title>Genome sequence and phenotypic characterization of Caulobacter segnis.</title>
        <authorList>
            <person name="Patel S."/>
            <person name="Fletcher B."/>
            <person name="Scott D.C."/>
            <person name="Ely B."/>
        </authorList>
    </citation>
    <scope>NUCLEOTIDE SEQUENCE [LARGE SCALE GENOMIC DNA]</scope>
    <source>
        <strain evidence="2 4">PS02</strain>
    </source>
</reference>
<comment type="caution">
    <text evidence="2">The sequence shown here is derived from an EMBL/GenBank/DDBJ whole genome shotgun (WGS) entry which is preliminary data.</text>
</comment>
<evidence type="ECO:0000313" key="4">
    <source>
        <dbReference type="Proteomes" id="UP000077384"/>
    </source>
</evidence>
<dbReference type="EMBL" id="LITQ01000024">
    <property type="protein sequence ID" value="OAA91720.1"/>
    <property type="molecule type" value="Genomic_DNA"/>
</dbReference>
<evidence type="ECO:0000313" key="3">
    <source>
        <dbReference type="EMBL" id="OBR97669.1"/>
    </source>
</evidence>
<dbReference type="Proteomes" id="UP000093694">
    <property type="component" value="Unassembled WGS sequence"/>
</dbReference>
<dbReference type="Proteomes" id="UP000077384">
    <property type="component" value="Unassembled WGS sequence"/>
</dbReference>
<keyword evidence="5" id="KW-1185">Reference proteome</keyword>
<sequence>MRIVHLFDKYFFILMVIEGIILTFIDSKKFKRNRLIKTAFKSKIIGVILIVFSVVLYAFSIYSF</sequence>
<dbReference type="EMBL" id="LROR01000018">
    <property type="protein sequence ID" value="OBR97669.1"/>
    <property type="molecule type" value="Genomic_DNA"/>
</dbReference>